<keyword evidence="1" id="KW-0812">Transmembrane</keyword>
<comment type="caution">
    <text evidence="2">The sequence shown here is derived from an EMBL/GenBank/DDBJ whole genome shotgun (WGS) entry which is preliminary data.</text>
</comment>
<sequence>MEGFIGLLLAIAAIFVYFFPTYVASRKMHSKIYLIAFINLIAGWTFIGWLGCLAWAMSEKNEVEQVTVNIGEDLKSCPYCDELIREKAVFCKHCRKDL</sequence>
<keyword evidence="3" id="KW-1185">Reference proteome</keyword>
<gene>
    <name evidence="2" type="ORF">Xedl_02268</name>
</gene>
<dbReference type="AlphaFoldDB" id="A0A1Q5TQX4"/>
<name>A0A1Q5TQX4_9GAMM</name>
<evidence type="ECO:0000256" key="1">
    <source>
        <dbReference type="SAM" id="Phobius"/>
    </source>
</evidence>
<dbReference type="EMBL" id="MKGQ01000014">
    <property type="protein sequence ID" value="OKP02617.1"/>
    <property type="molecule type" value="Genomic_DNA"/>
</dbReference>
<feature type="transmembrane region" description="Helical" evidence="1">
    <location>
        <begin position="32"/>
        <end position="57"/>
    </location>
</feature>
<evidence type="ECO:0008006" key="4">
    <source>
        <dbReference type="Google" id="ProtNLM"/>
    </source>
</evidence>
<proteinExistence type="predicted"/>
<protein>
    <recommendedName>
        <fullName evidence="4">Immunity protein</fullName>
    </recommendedName>
</protein>
<feature type="transmembrane region" description="Helical" evidence="1">
    <location>
        <begin position="6"/>
        <end position="25"/>
    </location>
</feature>
<dbReference type="OrthoDB" id="9814116at2"/>
<dbReference type="RefSeq" id="WP_074023786.1">
    <property type="nucleotide sequence ID" value="NZ_CAWNAG010000046.1"/>
</dbReference>
<dbReference type="InterPro" id="IPR016410">
    <property type="entry name" value="Phage_imm"/>
</dbReference>
<dbReference type="Pfam" id="PF14373">
    <property type="entry name" value="Imm_superinfect"/>
    <property type="match status" value="1"/>
</dbReference>
<dbReference type="Proteomes" id="UP000186268">
    <property type="component" value="Unassembled WGS sequence"/>
</dbReference>
<dbReference type="STRING" id="1873482.Xedl_02268"/>
<organism evidence="2 3">
    <name type="scientific">Xenorhabdus eapokensis</name>
    <dbReference type="NCBI Taxonomy" id="1873482"/>
    <lineage>
        <taxon>Bacteria</taxon>
        <taxon>Pseudomonadati</taxon>
        <taxon>Pseudomonadota</taxon>
        <taxon>Gammaproteobacteria</taxon>
        <taxon>Enterobacterales</taxon>
        <taxon>Morganellaceae</taxon>
        <taxon>Xenorhabdus</taxon>
    </lineage>
</organism>
<keyword evidence="1" id="KW-0472">Membrane</keyword>
<accession>A0A1Q5TQX4</accession>
<evidence type="ECO:0000313" key="3">
    <source>
        <dbReference type="Proteomes" id="UP000186268"/>
    </source>
</evidence>
<keyword evidence="1" id="KW-1133">Transmembrane helix</keyword>
<reference evidence="2 3" key="1">
    <citation type="submission" date="2016-09" db="EMBL/GenBank/DDBJ databases">
        <title>Xenorhabdus thuongxuanensis sp. nov. and Xenorhabdus eapokensis sp. nov., isolated from Steinernema species.</title>
        <authorList>
            <person name="Kaempfer P."/>
            <person name="Tobias N.J."/>
            <person name="Phan Ke L."/>
            <person name="Bode H.B."/>
            <person name="Glaeser S.P."/>
        </authorList>
    </citation>
    <scope>NUCLEOTIDE SEQUENCE [LARGE SCALE GENOMIC DNA]</scope>
    <source>
        <strain evidence="2 3">DL20</strain>
    </source>
</reference>
<evidence type="ECO:0000313" key="2">
    <source>
        <dbReference type="EMBL" id="OKP02617.1"/>
    </source>
</evidence>